<dbReference type="InterPro" id="IPR015915">
    <property type="entry name" value="Kelch-typ_b-propeller"/>
</dbReference>
<name>A0A1R2BF18_9CILI</name>
<proteinExistence type="predicted"/>
<evidence type="ECO:0000313" key="1">
    <source>
        <dbReference type="EMBL" id="OMJ75367.1"/>
    </source>
</evidence>
<gene>
    <name evidence="1" type="ORF">SteCoe_25524</name>
</gene>
<accession>A0A1R2BF18</accession>
<organism evidence="1 2">
    <name type="scientific">Stentor coeruleus</name>
    <dbReference type="NCBI Taxonomy" id="5963"/>
    <lineage>
        <taxon>Eukaryota</taxon>
        <taxon>Sar</taxon>
        <taxon>Alveolata</taxon>
        <taxon>Ciliophora</taxon>
        <taxon>Postciliodesmatophora</taxon>
        <taxon>Heterotrichea</taxon>
        <taxon>Heterotrichida</taxon>
        <taxon>Stentoridae</taxon>
        <taxon>Stentor</taxon>
    </lineage>
</organism>
<dbReference type="SUPFAM" id="SSF117281">
    <property type="entry name" value="Kelch motif"/>
    <property type="match status" value="1"/>
</dbReference>
<comment type="caution">
    <text evidence="1">The sequence shown here is derived from an EMBL/GenBank/DDBJ whole genome shotgun (WGS) entry which is preliminary data.</text>
</comment>
<reference evidence="1 2" key="1">
    <citation type="submission" date="2016-11" db="EMBL/GenBank/DDBJ databases">
        <title>The macronuclear genome of Stentor coeruleus: a giant cell with tiny introns.</title>
        <authorList>
            <person name="Slabodnick M."/>
            <person name="Ruby J.G."/>
            <person name="Reiff S.B."/>
            <person name="Swart E.C."/>
            <person name="Gosai S."/>
            <person name="Prabakaran S."/>
            <person name="Witkowska E."/>
            <person name="Larue G.E."/>
            <person name="Fisher S."/>
            <person name="Freeman R.M."/>
            <person name="Gunawardena J."/>
            <person name="Chu W."/>
            <person name="Stover N.A."/>
            <person name="Gregory B.D."/>
            <person name="Nowacki M."/>
            <person name="Derisi J."/>
            <person name="Roy S.W."/>
            <person name="Marshall W.F."/>
            <person name="Sood P."/>
        </authorList>
    </citation>
    <scope>NUCLEOTIDE SEQUENCE [LARGE SCALE GENOMIC DNA]</scope>
    <source>
        <strain evidence="1">WM001</strain>
    </source>
</reference>
<dbReference type="Gene3D" id="2.120.10.80">
    <property type="entry name" value="Kelch-type beta propeller"/>
    <property type="match status" value="1"/>
</dbReference>
<evidence type="ECO:0000313" key="2">
    <source>
        <dbReference type="Proteomes" id="UP000187209"/>
    </source>
</evidence>
<dbReference type="Proteomes" id="UP000187209">
    <property type="component" value="Unassembled WGS sequence"/>
</dbReference>
<dbReference type="OrthoDB" id="45365at2759"/>
<keyword evidence="2" id="KW-1185">Reference proteome</keyword>
<dbReference type="EMBL" id="MPUH01000695">
    <property type="protein sequence ID" value="OMJ75367.1"/>
    <property type="molecule type" value="Genomic_DNA"/>
</dbReference>
<dbReference type="AlphaFoldDB" id="A0A1R2BF18"/>
<protein>
    <submittedName>
        <fullName evidence="1">Uncharacterized protein</fullName>
    </submittedName>
</protein>
<sequence>MEAIPNIGGELFEWTIKVEDQDQVYKIECCNEFETLKEMIINTVKICNISLKINGREIKKQRHLNKYAEDKIIEVSECIKWKVKILKQKKKKDKNFNRKSQIERCSEYSKLSEEISKYIGISDFIIKIRGKEIKDNTDLAIYLRTRYIVIEIFYWKFKYNNIKYYKLPCEKIDDFKKLVEDIIRENECNDSKELISEDQSNDIAKLTVNPKILENIIIIAGSLEIIEQSNLNYYIGICATFAIVRLNEDNNVDKFANIEKIQRSAIDVYGNDKKKLTQKKFIINGCIQVSNETEKQNKGIFYVKEENNEFNQLKRISSIDNEDNKDNDITLYTIDNKSGVTEKECADFTPNANTTINDDKYHLTKDEEKPSSYNSLSELPKKFIENYVFNSSNQIIGVITSIFGHEVKVYPSKKLCRHAEVSKILITEKDAKVIENMGLQVFNSISKPVMEPIILEPNYNEFSFFHHKNNKILVYNNNMLNLDSKKTNLIINKGATYTTTPYGLIVTFNKTAYQITDNLTELENLKHKHVYHSSVWHNNKLYVISGKKCKEVEYLDIYMKWHIDKPLPKAAKKNAAVCSVNNSIYLMAGKDDNKLSNSVLKFTVIWKVLKWSSPWKYEGMGLLTNKNSFLLFGGIGKKNKNYKFCEIDFNGKKINKGKLIETGFFSNKSFGVSENKKYFFINSSKILEFSETFKLVSIDL</sequence>